<dbReference type="InterPro" id="IPR001041">
    <property type="entry name" value="2Fe-2S_ferredoxin-type"/>
</dbReference>
<keyword evidence="4" id="KW-1185">Reference proteome</keyword>
<evidence type="ECO:0000259" key="2">
    <source>
        <dbReference type="PROSITE" id="PS51085"/>
    </source>
</evidence>
<dbReference type="InterPro" id="IPR042204">
    <property type="entry name" value="2Fe-2S-bd_N"/>
</dbReference>
<dbReference type="InterPro" id="IPR036010">
    <property type="entry name" value="2Fe-2S_ferredoxin-like_sf"/>
</dbReference>
<proteinExistence type="predicted"/>
<sequence>MSGDLIHLCVNGQSVAVPEGANVVAAVAQVTTRFRRSVHGEPRAPLCGMGVCFECRVRVDGHANLRACMTPVREGMQVQTDD</sequence>
<dbReference type="GO" id="GO:0051536">
    <property type="term" value="F:iron-sulfur cluster binding"/>
    <property type="evidence" value="ECO:0007669"/>
    <property type="project" value="InterPro"/>
</dbReference>
<dbReference type="SUPFAM" id="SSF54292">
    <property type="entry name" value="2Fe-2S ferredoxin-like"/>
    <property type="match status" value="1"/>
</dbReference>
<protein>
    <submittedName>
        <fullName evidence="3">Sarcosine oxidase subunit alpha</fullName>
    </submittedName>
</protein>
<keyword evidence="1" id="KW-0560">Oxidoreductase</keyword>
<organism evidence="3 4">
    <name type="scientific">Rhodanobacter glycinis</name>
    <dbReference type="NCBI Taxonomy" id="582702"/>
    <lineage>
        <taxon>Bacteria</taxon>
        <taxon>Pseudomonadati</taxon>
        <taxon>Pseudomonadota</taxon>
        <taxon>Gammaproteobacteria</taxon>
        <taxon>Lysobacterales</taxon>
        <taxon>Rhodanobacteraceae</taxon>
        <taxon>Rhodanobacter</taxon>
    </lineage>
</organism>
<dbReference type="Pfam" id="PF13510">
    <property type="entry name" value="Fer2_4"/>
    <property type="match status" value="1"/>
</dbReference>
<evidence type="ECO:0000256" key="1">
    <source>
        <dbReference type="ARBA" id="ARBA00023002"/>
    </source>
</evidence>
<dbReference type="Gene3D" id="3.10.20.440">
    <property type="entry name" value="2Fe-2S iron-sulphur cluster binding domain, sarcosine oxidase, alpha subunit, N-terminal domain"/>
    <property type="match status" value="1"/>
</dbReference>
<feature type="domain" description="2Fe-2S ferredoxin-type" evidence="2">
    <location>
        <begin position="4"/>
        <end position="82"/>
    </location>
</feature>
<gene>
    <name evidence="3" type="ORF">SAMN05192579_11659</name>
</gene>
<evidence type="ECO:0000313" key="3">
    <source>
        <dbReference type="EMBL" id="SFL14882.1"/>
    </source>
</evidence>
<dbReference type="AlphaFoldDB" id="A0A1I4FA46"/>
<accession>A0A1I4FA46</accession>
<dbReference type="PROSITE" id="PS51085">
    <property type="entry name" value="2FE2S_FER_2"/>
    <property type="match status" value="1"/>
</dbReference>
<dbReference type="RefSeq" id="WP_092704983.1">
    <property type="nucleotide sequence ID" value="NZ_FOSR01000016.1"/>
</dbReference>
<dbReference type="GO" id="GO:0016491">
    <property type="term" value="F:oxidoreductase activity"/>
    <property type="evidence" value="ECO:0007669"/>
    <property type="project" value="UniProtKB-KW"/>
</dbReference>
<name>A0A1I4FA46_9GAMM</name>
<dbReference type="Proteomes" id="UP000198725">
    <property type="component" value="Unassembled WGS sequence"/>
</dbReference>
<reference evidence="4" key="1">
    <citation type="submission" date="2016-10" db="EMBL/GenBank/DDBJ databases">
        <authorList>
            <person name="Varghese N."/>
            <person name="Submissions S."/>
        </authorList>
    </citation>
    <scope>NUCLEOTIDE SEQUENCE [LARGE SCALE GENOMIC DNA]</scope>
    <source>
        <strain evidence="4">MO64</strain>
    </source>
</reference>
<dbReference type="EMBL" id="FOSR01000016">
    <property type="protein sequence ID" value="SFL14882.1"/>
    <property type="molecule type" value="Genomic_DNA"/>
</dbReference>
<evidence type="ECO:0000313" key="4">
    <source>
        <dbReference type="Proteomes" id="UP000198725"/>
    </source>
</evidence>